<organism evidence="7 8">
    <name type="scientific">Clostridium tepidiprofundi DSM 19306</name>
    <dbReference type="NCBI Taxonomy" id="1121338"/>
    <lineage>
        <taxon>Bacteria</taxon>
        <taxon>Bacillati</taxon>
        <taxon>Bacillota</taxon>
        <taxon>Clostridia</taxon>
        <taxon>Eubacteriales</taxon>
        <taxon>Clostridiaceae</taxon>
        <taxon>Clostridium</taxon>
    </lineage>
</organism>
<dbReference type="PANTHER" id="PTHR10465">
    <property type="entry name" value="TRANSMEMBRANE GTPASE FZO1"/>
    <property type="match status" value="1"/>
</dbReference>
<dbReference type="Proteomes" id="UP000075531">
    <property type="component" value="Unassembled WGS sequence"/>
</dbReference>
<feature type="domain" description="Dynamin N-terminal" evidence="6">
    <location>
        <begin position="198"/>
        <end position="364"/>
    </location>
</feature>
<dbReference type="InterPro" id="IPR027094">
    <property type="entry name" value="Mitofusin_fam"/>
</dbReference>
<dbReference type="InterPro" id="IPR045063">
    <property type="entry name" value="Dynamin_N"/>
</dbReference>
<evidence type="ECO:0000259" key="6">
    <source>
        <dbReference type="Pfam" id="PF00350"/>
    </source>
</evidence>
<evidence type="ECO:0000313" key="7">
    <source>
        <dbReference type="EMBL" id="KYH31391.1"/>
    </source>
</evidence>
<evidence type="ECO:0000256" key="3">
    <source>
        <dbReference type="ARBA" id="ARBA00022801"/>
    </source>
</evidence>
<evidence type="ECO:0000313" key="8">
    <source>
        <dbReference type="Proteomes" id="UP000075531"/>
    </source>
</evidence>
<sequence>MESNIYKKYKLYRINLKNHPIIKEDYHTKLYYFTILYTTLKQDNILNCYIKNLLDSYKKVFGIKEEDYNKIEKFNIERNKDALNKMFKVLRKTHYKLTKWRIYTKNYKYLLICELMYLESRLDIYEYINKSYIKDVARDLKINKKDLNYVLEFFEKLSENNFEEANEIISKSKFVLLNYFLKKYKDDFEFEKKEEKNILVIATMSSGKSTLINAILGQDILPSQNEICTSKIITVTQNYSLDRCIGFAKGNKEILHSYLNNKILNDWNISPEYKEIEIEGGLSNIGKYKKKLKFIDTPGTNNSIDKNHYKLTYGTLNKNKFDLIIYVLNATNLACDDDYILLNTVAEYLKKNSKQDILFVLNKMDEIDIESNESLQEIYDNAMNYIKKAGINEPKLISISAYGAKLFRKVLNGDSLTRKESIDFLELYEMFLDEQYNMNNYTNVKVNAMNNLIENREENFVEIRKEKISLKTISNILKNTGLLQLESYLISD</sequence>
<keyword evidence="8" id="KW-1185">Reference proteome</keyword>
<evidence type="ECO:0000256" key="5">
    <source>
        <dbReference type="ARBA" id="ARBA00023136"/>
    </source>
</evidence>
<name>A0A151AUW0_9CLOT</name>
<dbReference type="PANTHER" id="PTHR10465:SF0">
    <property type="entry name" value="SARCALUMENIN"/>
    <property type="match status" value="1"/>
</dbReference>
<dbReference type="PATRIC" id="fig|1121338.3.peg.2465"/>
<keyword evidence="3" id="KW-0378">Hydrolase</keyword>
<dbReference type="EMBL" id="LTBA01000047">
    <property type="protein sequence ID" value="KYH31391.1"/>
    <property type="molecule type" value="Genomic_DNA"/>
</dbReference>
<dbReference type="OrthoDB" id="1899178at2"/>
<dbReference type="NCBIfam" id="TIGR00231">
    <property type="entry name" value="small_GTP"/>
    <property type="match status" value="1"/>
</dbReference>
<evidence type="ECO:0000256" key="1">
    <source>
        <dbReference type="ARBA" id="ARBA00004370"/>
    </source>
</evidence>
<keyword evidence="2" id="KW-0547">Nucleotide-binding</keyword>
<keyword evidence="5" id="KW-0472">Membrane</keyword>
<dbReference type="AlphaFoldDB" id="A0A151AUW0"/>
<evidence type="ECO:0000256" key="4">
    <source>
        <dbReference type="ARBA" id="ARBA00023134"/>
    </source>
</evidence>
<protein>
    <submittedName>
        <fullName evidence="7">GTPase Era</fullName>
    </submittedName>
</protein>
<accession>A0A151AUW0</accession>
<dbReference type="SUPFAM" id="SSF52540">
    <property type="entry name" value="P-loop containing nucleoside triphosphate hydrolases"/>
    <property type="match status" value="1"/>
</dbReference>
<dbReference type="GO" id="GO:0003924">
    <property type="term" value="F:GTPase activity"/>
    <property type="evidence" value="ECO:0007669"/>
    <property type="project" value="InterPro"/>
</dbReference>
<dbReference type="GO" id="GO:0016020">
    <property type="term" value="C:membrane"/>
    <property type="evidence" value="ECO:0007669"/>
    <property type="project" value="UniProtKB-SubCell"/>
</dbReference>
<comment type="caution">
    <text evidence="7">The sequence shown here is derived from an EMBL/GenBank/DDBJ whole genome shotgun (WGS) entry which is preliminary data.</text>
</comment>
<dbReference type="GO" id="GO:0008053">
    <property type="term" value="P:mitochondrial fusion"/>
    <property type="evidence" value="ECO:0007669"/>
    <property type="project" value="TreeGrafter"/>
</dbReference>
<dbReference type="GO" id="GO:0005525">
    <property type="term" value="F:GTP binding"/>
    <property type="evidence" value="ECO:0007669"/>
    <property type="project" value="UniProtKB-KW"/>
</dbReference>
<evidence type="ECO:0000256" key="2">
    <source>
        <dbReference type="ARBA" id="ARBA00022741"/>
    </source>
</evidence>
<keyword evidence="4" id="KW-0342">GTP-binding</keyword>
<comment type="subcellular location">
    <subcellularLocation>
        <location evidence="1">Membrane</location>
    </subcellularLocation>
</comment>
<proteinExistence type="predicted"/>
<reference evidence="7 8" key="1">
    <citation type="submission" date="2016-02" db="EMBL/GenBank/DDBJ databases">
        <title>Genome sequence of Clostridium tepidiprofundi DSM 19306.</title>
        <authorList>
            <person name="Poehlein A."/>
            <person name="Daniel R."/>
        </authorList>
    </citation>
    <scope>NUCLEOTIDE SEQUENCE [LARGE SCALE GENOMIC DNA]</scope>
    <source>
        <strain evidence="7 8">DSM 19306</strain>
    </source>
</reference>
<dbReference type="InterPro" id="IPR027417">
    <property type="entry name" value="P-loop_NTPase"/>
</dbReference>
<dbReference type="Pfam" id="PF00350">
    <property type="entry name" value="Dynamin_N"/>
    <property type="match status" value="1"/>
</dbReference>
<dbReference type="STRING" id="1121338.CLTEP_23870"/>
<gene>
    <name evidence="7" type="primary">era_3</name>
    <name evidence="7" type="ORF">CLTEP_23870</name>
</gene>
<dbReference type="InterPro" id="IPR005225">
    <property type="entry name" value="Small_GTP-bd"/>
</dbReference>
<dbReference type="Gene3D" id="3.40.50.300">
    <property type="entry name" value="P-loop containing nucleotide triphosphate hydrolases"/>
    <property type="match status" value="1"/>
</dbReference>
<dbReference type="RefSeq" id="WP_066826940.1">
    <property type="nucleotide sequence ID" value="NZ_LTBA01000047.1"/>
</dbReference>